<dbReference type="GeneID" id="9048060"/>
<proteinExistence type="predicted"/>
<feature type="transmembrane region" description="Helical" evidence="1">
    <location>
        <begin position="44"/>
        <end position="67"/>
    </location>
</feature>
<dbReference type="RefSeq" id="XP_002771825.1">
    <property type="nucleotide sequence ID" value="XM_002771779.1"/>
</dbReference>
<organism evidence="3">
    <name type="scientific">Perkinsus marinus (strain ATCC 50983 / TXsc)</name>
    <dbReference type="NCBI Taxonomy" id="423536"/>
    <lineage>
        <taxon>Eukaryota</taxon>
        <taxon>Sar</taxon>
        <taxon>Alveolata</taxon>
        <taxon>Perkinsozoa</taxon>
        <taxon>Perkinsea</taxon>
        <taxon>Perkinsida</taxon>
        <taxon>Perkinsidae</taxon>
        <taxon>Perkinsus</taxon>
    </lineage>
</organism>
<keyword evidence="1" id="KW-0472">Membrane</keyword>
<feature type="transmembrane region" description="Helical" evidence="1">
    <location>
        <begin position="17"/>
        <end position="37"/>
    </location>
</feature>
<evidence type="ECO:0000313" key="3">
    <source>
        <dbReference type="Proteomes" id="UP000007800"/>
    </source>
</evidence>
<dbReference type="InParanoid" id="C5LHN7"/>
<keyword evidence="1" id="KW-1133">Transmembrane helix</keyword>
<sequence>MNDDGIFSALEVGYGKAMIGLGCGCLLAGIVGVMSAYSRKRYLLSGYVLLSVLLGGSLLAVSCVGALNLTQCEPLRLQVLADVSRTDADKFATVCGRHRDTGALYGSERMLILMSEYESMSQALSNCMANHTNTSAGGSLEECPGAVDDQLVPWEVHRYSGLLREAERRYHCGGACEPGTPLFGWSEGAGKGGGGLRDGVGDKPLEPCVKGIMEDLQGQANANAAQKRLEGRRQQQQQQHGLYQLAPSTEQLGLLSIMLGEDSTEDSDDEN</sequence>
<name>C5LHN7_PERM5</name>
<dbReference type="EMBL" id="GG682149">
    <property type="protein sequence ID" value="EER03641.1"/>
    <property type="molecule type" value="Genomic_DNA"/>
</dbReference>
<dbReference type="Proteomes" id="UP000007800">
    <property type="component" value="Unassembled WGS sequence"/>
</dbReference>
<dbReference type="AlphaFoldDB" id="C5LHN7"/>
<gene>
    <name evidence="2" type="ORF">Pmar_PMAR022939</name>
</gene>
<accession>C5LHN7</accession>
<evidence type="ECO:0000256" key="1">
    <source>
        <dbReference type="SAM" id="Phobius"/>
    </source>
</evidence>
<protein>
    <submittedName>
        <fullName evidence="2">Uncharacterized protein</fullName>
    </submittedName>
</protein>
<keyword evidence="3" id="KW-1185">Reference proteome</keyword>
<reference evidence="2 3" key="1">
    <citation type="submission" date="2008-07" db="EMBL/GenBank/DDBJ databases">
        <authorList>
            <person name="El-Sayed N."/>
            <person name="Caler E."/>
            <person name="Inman J."/>
            <person name="Amedeo P."/>
            <person name="Hass B."/>
            <person name="Wortman J."/>
        </authorList>
    </citation>
    <scope>NUCLEOTIDE SEQUENCE [LARGE SCALE GENOMIC DNA]</scope>
    <source>
        <strain evidence="3">ATCC 50983 / TXsc</strain>
    </source>
</reference>
<evidence type="ECO:0000313" key="2">
    <source>
        <dbReference type="EMBL" id="EER03641.1"/>
    </source>
</evidence>
<keyword evidence="1" id="KW-0812">Transmembrane</keyword>